<protein>
    <submittedName>
        <fullName evidence="2">Ornithine cyclodeaminase</fullName>
    </submittedName>
</protein>
<dbReference type="PANTHER" id="PTHR13812">
    <property type="entry name" value="KETIMINE REDUCTASE MU-CRYSTALLIN"/>
    <property type="match status" value="1"/>
</dbReference>
<dbReference type="EMBL" id="FPBT01000002">
    <property type="protein sequence ID" value="SFU34057.1"/>
    <property type="molecule type" value="Genomic_DNA"/>
</dbReference>
<comment type="similarity">
    <text evidence="1">Belongs to the ornithine cyclodeaminase/mu-crystallin family.</text>
</comment>
<organism evidence="2 3">
    <name type="scientific">Eubacterium pyruvativorans</name>
    <dbReference type="NCBI Taxonomy" id="155865"/>
    <lineage>
        <taxon>Bacteria</taxon>
        <taxon>Bacillati</taxon>
        <taxon>Bacillota</taxon>
        <taxon>Clostridia</taxon>
        <taxon>Eubacteriales</taxon>
        <taxon>Eubacteriaceae</taxon>
        <taxon>Eubacterium</taxon>
    </lineage>
</organism>
<dbReference type="Pfam" id="PF02423">
    <property type="entry name" value="OCD_Mu_crystall"/>
    <property type="match status" value="1"/>
</dbReference>
<accession>A0A1I7FCZ0</accession>
<dbReference type="Proteomes" id="UP000198817">
    <property type="component" value="Unassembled WGS sequence"/>
</dbReference>
<evidence type="ECO:0000313" key="2">
    <source>
        <dbReference type="EMBL" id="SFU34057.1"/>
    </source>
</evidence>
<dbReference type="STRING" id="155865.SAMN05216515_101104"/>
<dbReference type="InterPro" id="IPR003462">
    <property type="entry name" value="ODC_Mu_crystall"/>
</dbReference>
<sequence length="342" mass="36889">MVLVNETGIRRVFSMRDAIEADCEAYRMFSSDEITVPLRTQIEAAGAGGVFCFMPAYSERLGIASVKTVNIFPGNVKFGITTLPSMVMTFDGETGVPSALLDGACITSLRTGAASGAALDLFGRKEAKVGALFGTGSQAKDQLCGMLEVRRLDRVYVYSRKKENREKFAEEMKEELGRELAACGTELIPAETPEEAVRDADLIITVTSSHSPVFDGSLVKPGAAVSCIGAYRPEMREIDDALLRRASKIYCDSVDAVLEEAGDLITPLAEGTIRREDITGDIGDCLLGKLPGRETEEEIIVFDSVGIGAQDLVTAYRVLERAKSAGVGQVWSVRQAPGREEK</sequence>
<reference evidence="2 3" key="1">
    <citation type="submission" date="2016-10" db="EMBL/GenBank/DDBJ databases">
        <authorList>
            <person name="de Groot N.N."/>
        </authorList>
    </citation>
    <scope>NUCLEOTIDE SEQUENCE [LARGE SCALE GENOMIC DNA]</scope>
    <source>
        <strain evidence="2 3">KHGC13</strain>
    </source>
</reference>
<dbReference type="AlphaFoldDB" id="A0A1I7FCZ0"/>
<name>A0A1I7FCZ0_9FIRM</name>
<dbReference type="GO" id="GO:0019752">
    <property type="term" value="P:carboxylic acid metabolic process"/>
    <property type="evidence" value="ECO:0007669"/>
    <property type="project" value="UniProtKB-ARBA"/>
</dbReference>
<dbReference type="OrthoDB" id="9792005at2"/>
<keyword evidence="3" id="KW-1185">Reference proteome</keyword>
<gene>
    <name evidence="2" type="ORF">SAMN05216508_10263</name>
</gene>
<dbReference type="GO" id="GO:0016491">
    <property type="term" value="F:oxidoreductase activity"/>
    <property type="evidence" value="ECO:0007669"/>
    <property type="project" value="UniProtKB-ARBA"/>
</dbReference>
<dbReference type="SUPFAM" id="SSF51735">
    <property type="entry name" value="NAD(P)-binding Rossmann-fold domains"/>
    <property type="match status" value="1"/>
</dbReference>
<dbReference type="Gene3D" id="3.40.50.720">
    <property type="entry name" value="NAD(P)-binding Rossmann-like Domain"/>
    <property type="match status" value="1"/>
</dbReference>
<dbReference type="RefSeq" id="WP_090469698.1">
    <property type="nucleotide sequence ID" value="NZ_FOWF01000001.1"/>
</dbReference>
<dbReference type="Gene3D" id="3.30.1780.10">
    <property type="entry name" value="ornithine cyclodeaminase, domain 1"/>
    <property type="match status" value="1"/>
</dbReference>
<dbReference type="FunFam" id="3.40.50.720:FF:000311">
    <property type="entry name" value="Ornithine cyclodeaminase"/>
    <property type="match status" value="1"/>
</dbReference>
<proteinExistence type="inferred from homology"/>
<dbReference type="PIRSF" id="PIRSF001439">
    <property type="entry name" value="CryM"/>
    <property type="match status" value="1"/>
</dbReference>
<dbReference type="InterPro" id="IPR023401">
    <property type="entry name" value="ODC_N"/>
</dbReference>
<dbReference type="PANTHER" id="PTHR13812:SF19">
    <property type="entry name" value="KETIMINE REDUCTASE MU-CRYSTALLIN"/>
    <property type="match status" value="1"/>
</dbReference>
<evidence type="ECO:0000313" key="3">
    <source>
        <dbReference type="Proteomes" id="UP000198817"/>
    </source>
</evidence>
<dbReference type="GO" id="GO:0005737">
    <property type="term" value="C:cytoplasm"/>
    <property type="evidence" value="ECO:0007669"/>
    <property type="project" value="TreeGrafter"/>
</dbReference>
<dbReference type="InterPro" id="IPR036291">
    <property type="entry name" value="NAD(P)-bd_dom_sf"/>
</dbReference>
<evidence type="ECO:0000256" key="1">
    <source>
        <dbReference type="ARBA" id="ARBA00008903"/>
    </source>
</evidence>